<gene>
    <name evidence="8" type="ORF">CPB83DRAFT_182904</name>
</gene>
<dbReference type="GO" id="GO:0070403">
    <property type="term" value="F:NAD+ binding"/>
    <property type="evidence" value="ECO:0007669"/>
    <property type="project" value="InterPro"/>
</dbReference>
<dbReference type="AlphaFoldDB" id="A0A9P6EIU1"/>
<accession>A0A9P6EIU1</accession>
<keyword evidence="9" id="KW-1185">Reference proteome</keyword>
<evidence type="ECO:0000256" key="3">
    <source>
        <dbReference type="ARBA" id="ARBA00022679"/>
    </source>
</evidence>
<sequence>MRISVPGLPRAILDAQPVIAVKNIDEAVERVTNFLQGGNVGLITGAGVSVDSGLRAYRGKDGRYMNPNYKPIFYHELVDSSEKGKAFRRRYWLRSFLGYPHVRSTLPNTTHFAFAALQHTSYIPWIITQNVDGLHHKALELGAPSSWNLSRISDRILELHGSIHSVQCSRGHVIARNKFQDWLTRSNPSWHRFANDIARRSQKLRTNPDGDVDIEQLGVSYEDFVVPDCPTCLLAGHRNSVQKPGFVFFGESIPEAVKERALRCVEDCDRLLLAGTTLATYSAFRLLKHALEQRKPVMLLNVGPTRADGLSGIEKIDVATGTILPTIARAVIGRPAEEDLIIREMIQSGIVKPPPED</sequence>
<dbReference type="OrthoDB" id="424302at2759"/>
<dbReference type="InterPro" id="IPR003000">
    <property type="entry name" value="Sirtuin"/>
</dbReference>
<evidence type="ECO:0000256" key="2">
    <source>
        <dbReference type="ARBA" id="ARBA00006924"/>
    </source>
</evidence>
<keyword evidence="5" id="KW-0496">Mitochondrion</keyword>
<dbReference type="InterPro" id="IPR026590">
    <property type="entry name" value="Ssirtuin_cat_dom"/>
</dbReference>
<evidence type="ECO:0000259" key="7">
    <source>
        <dbReference type="PROSITE" id="PS50305"/>
    </source>
</evidence>
<keyword evidence="4" id="KW-0520">NAD</keyword>
<evidence type="ECO:0000256" key="1">
    <source>
        <dbReference type="ARBA" id="ARBA00004173"/>
    </source>
</evidence>
<evidence type="ECO:0000256" key="6">
    <source>
        <dbReference type="PROSITE-ProRule" id="PRU00236"/>
    </source>
</evidence>
<dbReference type="InterPro" id="IPR026591">
    <property type="entry name" value="Sirtuin_cat_small_dom_sf"/>
</dbReference>
<reference evidence="8" key="1">
    <citation type="submission" date="2020-11" db="EMBL/GenBank/DDBJ databases">
        <authorList>
            <consortium name="DOE Joint Genome Institute"/>
            <person name="Ahrendt S."/>
            <person name="Riley R."/>
            <person name="Andreopoulos W."/>
            <person name="Labutti K."/>
            <person name="Pangilinan J."/>
            <person name="Ruiz-Duenas F.J."/>
            <person name="Barrasa J.M."/>
            <person name="Sanchez-Garcia M."/>
            <person name="Camarero S."/>
            <person name="Miyauchi S."/>
            <person name="Serrano A."/>
            <person name="Linde D."/>
            <person name="Babiker R."/>
            <person name="Drula E."/>
            <person name="Ayuso-Fernandez I."/>
            <person name="Pacheco R."/>
            <person name="Padilla G."/>
            <person name="Ferreira P."/>
            <person name="Barriuso J."/>
            <person name="Kellner H."/>
            <person name="Castanera R."/>
            <person name="Alfaro M."/>
            <person name="Ramirez L."/>
            <person name="Pisabarro A.G."/>
            <person name="Kuo A."/>
            <person name="Tritt A."/>
            <person name="Lipzen A."/>
            <person name="He G."/>
            <person name="Yan M."/>
            <person name="Ng V."/>
            <person name="Cullen D."/>
            <person name="Martin F."/>
            <person name="Rosso M.-N."/>
            <person name="Henrissat B."/>
            <person name="Hibbett D."/>
            <person name="Martinez A.T."/>
            <person name="Grigoriev I.V."/>
        </authorList>
    </citation>
    <scope>NUCLEOTIDE SEQUENCE</scope>
    <source>
        <strain evidence="8">CBS 506.95</strain>
    </source>
</reference>
<feature type="domain" description="Deacetylase sirtuin-type" evidence="7">
    <location>
        <begin position="17"/>
        <end position="344"/>
    </location>
</feature>
<evidence type="ECO:0000256" key="5">
    <source>
        <dbReference type="ARBA" id="ARBA00023128"/>
    </source>
</evidence>
<dbReference type="Proteomes" id="UP000807306">
    <property type="component" value="Unassembled WGS sequence"/>
</dbReference>
<dbReference type="Pfam" id="PF02146">
    <property type="entry name" value="SIR2"/>
    <property type="match status" value="1"/>
</dbReference>
<evidence type="ECO:0000313" key="9">
    <source>
        <dbReference type="Proteomes" id="UP000807306"/>
    </source>
</evidence>
<protein>
    <submittedName>
        <fullName evidence="8">DHS-like NAD/FAD-binding domain-containing protein</fullName>
    </submittedName>
</protein>
<organism evidence="8 9">
    <name type="scientific">Crepidotus variabilis</name>
    <dbReference type="NCBI Taxonomy" id="179855"/>
    <lineage>
        <taxon>Eukaryota</taxon>
        <taxon>Fungi</taxon>
        <taxon>Dikarya</taxon>
        <taxon>Basidiomycota</taxon>
        <taxon>Agaricomycotina</taxon>
        <taxon>Agaricomycetes</taxon>
        <taxon>Agaricomycetidae</taxon>
        <taxon>Agaricales</taxon>
        <taxon>Agaricineae</taxon>
        <taxon>Crepidotaceae</taxon>
        <taxon>Crepidotus</taxon>
    </lineage>
</organism>
<dbReference type="Gene3D" id="3.40.50.1220">
    <property type="entry name" value="TPP-binding domain"/>
    <property type="match status" value="1"/>
</dbReference>
<dbReference type="SUPFAM" id="SSF52467">
    <property type="entry name" value="DHS-like NAD/FAD-binding domain"/>
    <property type="match status" value="1"/>
</dbReference>
<evidence type="ECO:0000313" key="8">
    <source>
        <dbReference type="EMBL" id="KAF9530471.1"/>
    </source>
</evidence>
<dbReference type="PANTHER" id="PTHR11085">
    <property type="entry name" value="NAD-DEPENDENT PROTEIN DEACYLASE SIRTUIN-5, MITOCHONDRIAL-RELATED"/>
    <property type="match status" value="1"/>
</dbReference>
<dbReference type="InterPro" id="IPR050134">
    <property type="entry name" value="NAD-dep_sirtuin_deacylases"/>
</dbReference>
<dbReference type="PANTHER" id="PTHR11085:SF10">
    <property type="entry name" value="NAD-DEPENDENT PROTEIN DEACYLASE SIRTUIN-5, MITOCHONDRIAL-RELATED"/>
    <property type="match status" value="1"/>
</dbReference>
<dbReference type="EMBL" id="MU157840">
    <property type="protein sequence ID" value="KAF9530471.1"/>
    <property type="molecule type" value="Genomic_DNA"/>
</dbReference>
<comment type="caution">
    <text evidence="6">Lacks conserved residue(s) required for the propagation of feature annotation.</text>
</comment>
<dbReference type="InterPro" id="IPR029035">
    <property type="entry name" value="DHS-like_NAD/FAD-binding_dom"/>
</dbReference>
<comment type="subcellular location">
    <subcellularLocation>
        <location evidence="1">Mitochondrion</location>
    </subcellularLocation>
</comment>
<dbReference type="Gene3D" id="3.30.1600.10">
    <property type="entry name" value="SIR2/SIRT2 'Small Domain"/>
    <property type="match status" value="1"/>
</dbReference>
<dbReference type="GO" id="GO:0017136">
    <property type="term" value="F:histone deacetylase activity, NAD-dependent"/>
    <property type="evidence" value="ECO:0007669"/>
    <property type="project" value="TreeGrafter"/>
</dbReference>
<dbReference type="GO" id="GO:0005739">
    <property type="term" value="C:mitochondrion"/>
    <property type="evidence" value="ECO:0007669"/>
    <property type="project" value="UniProtKB-SubCell"/>
</dbReference>
<proteinExistence type="inferred from homology"/>
<keyword evidence="3" id="KW-0808">Transferase</keyword>
<name>A0A9P6EIU1_9AGAR</name>
<evidence type="ECO:0000256" key="4">
    <source>
        <dbReference type="ARBA" id="ARBA00023027"/>
    </source>
</evidence>
<comment type="caution">
    <text evidence="8">The sequence shown here is derived from an EMBL/GenBank/DDBJ whole genome shotgun (WGS) entry which is preliminary data.</text>
</comment>
<dbReference type="PROSITE" id="PS50305">
    <property type="entry name" value="SIRTUIN"/>
    <property type="match status" value="1"/>
</dbReference>
<comment type="similarity">
    <text evidence="2">Belongs to the sirtuin family. Class I subfamily.</text>
</comment>